<evidence type="ECO:0000259" key="1">
    <source>
        <dbReference type="Pfam" id="PF00903"/>
    </source>
</evidence>
<dbReference type="CDD" id="cd06588">
    <property type="entry name" value="PhnB_like"/>
    <property type="match status" value="1"/>
</dbReference>
<dbReference type="InterPro" id="IPR028973">
    <property type="entry name" value="PhnB-like"/>
</dbReference>
<dbReference type="Proteomes" id="UP000427071">
    <property type="component" value="Chromosome"/>
</dbReference>
<dbReference type="InterPro" id="IPR029068">
    <property type="entry name" value="Glyas_Bleomycin-R_OHBP_Dase"/>
</dbReference>
<dbReference type="PANTHER" id="PTHR33990">
    <property type="entry name" value="PROTEIN YJDN-RELATED"/>
    <property type="match status" value="1"/>
</dbReference>
<organism evidence="2 3">
    <name type="scientific">Corynebacterium kalinowskii</name>
    <dbReference type="NCBI Taxonomy" id="2675216"/>
    <lineage>
        <taxon>Bacteria</taxon>
        <taxon>Bacillati</taxon>
        <taxon>Actinomycetota</taxon>
        <taxon>Actinomycetes</taxon>
        <taxon>Mycobacteriales</taxon>
        <taxon>Corynebacteriaceae</taxon>
        <taxon>Corynebacterium</taxon>
    </lineage>
</organism>
<dbReference type="PANTHER" id="PTHR33990:SF1">
    <property type="entry name" value="PROTEIN YJDN"/>
    <property type="match status" value="1"/>
</dbReference>
<dbReference type="KEGG" id="ckw:CKALI_02225"/>
<accession>A0A6B8V8A3</accession>
<protein>
    <recommendedName>
        <fullName evidence="1">Glyoxalase/fosfomycin resistance/dioxygenase domain-containing protein</fullName>
    </recommendedName>
</protein>
<dbReference type="EMBL" id="CP046452">
    <property type="protein sequence ID" value="QGU01342.1"/>
    <property type="molecule type" value="Genomic_DNA"/>
</dbReference>
<gene>
    <name evidence="2" type="ORF">CKALI_02225</name>
</gene>
<proteinExistence type="predicted"/>
<dbReference type="InterPro" id="IPR004360">
    <property type="entry name" value="Glyas_Fos-R_dOase_dom"/>
</dbReference>
<reference evidence="3" key="1">
    <citation type="submission" date="2019-11" db="EMBL/GenBank/DDBJ databases">
        <title>Complete genome sequence of Corynebacterium kalinowskii 1959, a novel Corynebacterium species isolated from soil of a small paddock in Vilsendorf, Germany.</title>
        <authorList>
            <person name="Schaffert L."/>
            <person name="Ruwe M."/>
            <person name="Milse J."/>
            <person name="Hanuschka K."/>
            <person name="Ortseifen V."/>
            <person name="Droste J."/>
            <person name="Brandt D."/>
            <person name="Schlueter L."/>
            <person name="Kutter Y."/>
            <person name="Vinke S."/>
            <person name="Viehoefer P."/>
            <person name="Jacob L."/>
            <person name="Luebke N.-C."/>
            <person name="Schulte-Berndt E."/>
            <person name="Hain C."/>
            <person name="Linder M."/>
            <person name="Schmidt P."/>
            <person name="Wollenschlaeger L."/>
            <person name="Luttermann T."/>
            <person name="Thieme E."/>
            <person name="Hassa J."/>
            <person name="Haak M."/>
            <person name="Wittchen M."/>
            <person name="Mentz A."/>
            <person name="Persicke M."/>
            <person name="Busche T."/>
            <person name="Ruckert C."/>
        </authorList>
    </citation>
    <scope>NUCLEOTIDE SEQUENCE [LARGE SCALE GENOMIC DNA]</scope>
    <source>
        <strain evidence="3">1959</strain>
    </source>
</reference>
<dbReference type="Gene3D" id="3.10.180.10">
    <property type="entry name" value="2,3-Dihydroxybiphenyl 1,2-Dioxygenase, domain 1"/>
    <property type="match status" value="1"/>
</dbReference>
<dbReference type="SUPFAM" id="SSF54593">
    <property type="entry name" value="Glyoxalase/Bleomycin resistance protein/Dihydroxybiphenyl dioxygenase"/>
    <property type="match status" value="1"/>
</dbReference>
<name>A0A6B8V8A3_9CORY</name>
<feature type="domain" description="Glyoxalase/fosfomycin resistance/dioxygenase" evidence="1">
    <location>
        <begin position="13"/>
        <end position="135"/>
    </location>
</feature>
<dbReference type="AlphaFoldDB" id="A0A6B8V8A3"/>
<evidence type="ECO:0000313" key="3">
    <source>
        <dbReference type="Proteomes" id="UP000427071"/>
    </source>
</evidence>
<dbReference type="Pfam" id="PF00903">
    <property type="entry name" value="Glyoxalase"/>
    <property type="match status" value="1"/>
</dbReference>
<keyword evidence="3" id="KW-1185">Reference proteome</keyword>
<sequence length="141" mass="15566">MAMTIKNVPYYAFAGNAREAMEFYQSIFGGELNVMTFGQMGDPSLPADMAELLAHGHLTGGTIELACSDYVEGFMGQDPYEIGNHLSLSLWGDDVEEGRSYFEKLSEGGQVNMPFEKQMWGDTYGHVTDKFGMAWPINVSA</sequence>
<evidence type="ECO:0000313" key="2">
    <source>
        <dbReference type="EMBL" id="QGU01342.1"/>
    </source>
</evidence>